<accession>A0A1L2C9T1</accession>
<dbReference type="CTD" id="4509"/>
<geneLocation type="mitochondrion" evidence="2"/>
<sequence length="51" mass="6351">MPQLMPLKWIFSMFMIVIMLISMCMMYSEYMKISFFKKSNFNKSHLNIWCW</sequence>
<keyword evidence="2" id="KW-0496">Mitochondrion</keyword>
<name>A0A1L2C9T1_ARAAN</name>
<dbReference type="RefSeq" id="YP_009333091.1">
    <property type="nucleotide sequence ID" value="NC_032402.1"/>
</dbReference>
<dbReference type="AlphaFoldDB" id="A0A1L2C9T1"/>
<reference evidence="2" key="1">
    <citation type="submission" date="2015-12" db="EMBL/GenBank/DDBJ databases">
        <title>The complete mitochondrial genome of Orbwave spider Araneus angulatus (Araneae: Araneidae).</title>
        <authorList>
            <person name="Fang W."/>
            <person name="Wang Z."/>
            <person name="Li C."/>
            <person name="Yu X."/>
        </authorList>
    </citation>
    <scope>NUCLEOTIDE SEQUENCE</scope>
</reference>
<dbReference type="EMBL" id="KU365988">
    <property type="protein sequence ID" value="AMD83658.1"/>
    <property type="molecule type" value="Genomic_DNA"/>
</dbReference>
<keyword evidence="1" id="KW-0812">Transmembrane</keyword>
<keyword evidence="1" id="KW-0472">Membrane</keyword>
<dbReference type="GeneID" id="30690395"/>
<proteinExistence type="predicted"/>
<organism evidence="2">
    <name type="scientific">Araneus angulatus</name>
    <name type="common">Orb-weaving spider</name>
    <dbReference type="NCBI Taxonomy" id="1112382"/>
    <lineage>
        <taxon>Eukaryota</taxon>
        <taxon>Metazoa</taxon>
        <taxon>Ecdysozoa</taxon>
        <taxon>Arthropoda</taxon>
        <taxon>Chelicerata</taxon>
        <taxon>Arachnida</taxon>
        <taxon>Araneae</taxon>
        <taxon>Araneomorphae</taxon>
        <taxon>Entelegynae</taxon>
        <taxon>Araneoidea</taxon>
        <taxon>Araneidae</taxon>
        <taxon>Araneus</taxon>
    </lineage>
</organism>
<keyword evidence="1" id="KW-1133">Transmembrane helix</keyword>
<evidence type="ECO:0000256" key="1">
    <source>
        <dbReference type="SAM" id="Phobius"/>
    </source>
</evidence>
<feature type="transmembrane region" description="Helical" evidence="1">
    <location>
        <begin position="6"/>
        <end position="28"/>
    </location>
</feature>
<protein>
    <submittedName>
        <fullName evidence="2">ATP synthase F0 subunit 8</fullName>
    </submittedName>
</protein>
<gene>
    <name evidence="2" type="primary">ATP8</name>
</gene>
<evidence type="ECO:0000313" key="2">
    <source>
        <dbReference type="EMBL" id="AMD83658.1"/>
    </source>
</evidence>